<name>A0A840QIY3_9BACI</name>
<proteinExistence type="predicted"/>
<dbReference type="RefSeq" id="WP_184662444.1">
    <property type="nucleotide sequence ID" value="NZ_JACHHB010000001.1"/>
</dbReference>
<evidence type="ECO:0000313" key="3">
    <source>
        <dbReference type="Proteomes" id="UP000551878"/>
    </source>
</evidence>
<gene>
    <name evidence="2" type="ORF">HNQ41_000098</name>
</gene>
<comment type="caution">
    <text evidence="2">The sequence shown here is derived from an EMBL/GenBank/DDBJ whole genome shotgun (WGS) entry which is preliminary data.</text>
</comment>
<organism evidence="2 3">
    <name type="scientific">Texcoconibacillus texcoconensis</name>
    <dbReference type="NCBI Taxonomy" id="1095777"/>
    <lineage>
        <taxon>Bacteria</taxon>
        <taxon>Bacillati</taxon>
        <taxon>Bacillota</taxon>
        <taxon>Bacilli</taxon>
        <taxon>Bacillales</taxon>
        <taxon>Bacillaceae</taxon>
        <taxon>Texcoconibacillus</taxon>
    </lineage>
</organism>
<keyword evidence="1" id="KW-0472">Membrane</keyword>
<feature type="transmembrane region" description="Helical" evidence="1">
    <location>
        <begin position="26"/>
        <end position="46"/>
    </location>
</feature>
<evidence type="ECO:0000313" key="2">
    <source>
        <dbReference type="EMBL" id="MBB5171958.1"/>
    </source>
</evidence>
<keyword evidence="1" id="KW-0812">Transmembrane</keyword>
<dbReference type="Proteomes" id="UP000551878">
    <property type="component" value="Unassembled WGS sequence"/>
</dbReference>
<sequence length="48" mass="5363">MKIFITLLLLAAIIMAFVGVKKQNRQMTSISAVASVGLLVLYFILFQF</sequence>
<keyword evidence="3" id="KW-1185">Reference proteome</keyword>
<dbReference type="EMBL" id="JACHHB010000001">
    <property type="protein sequence ID" value="MBB5171958.1"/>
    <property type="molecule type" value="Genomic_DNA"/>
</dbReference>
<accession>A0A840QIY3</accession>
<reference evidence="2 3" key="1">
    <citation type="submission" date="2020-08" db="EMBL/GenBank/DDBJ databases">
        <title>Genomic Encyclopedia of Type Strains, Phase IV (KMG-IV): sequencing the most valuable type-strain genomes for metagenomic binning, comparative biology and taxonomic classification.</title>
        <authorList>
            <person name="Goeker M."/>
        </authorList>
    </citation>
    <scope>NUCLEOTIDE SEQUENCE [LARGE SCALE GENOMIC DNA]</scope>
    <source>
        <strain evidence="2 3">DSM 24696</strain>
    </source>
</reference>
<protein>
    <submittedName>
        <fullName evidence="2">Uncharacterized protein</fullName>
    </submittedName>
</protein>
<dbReference type="AlphaFoldDB" id="A0A840QIY3"/>
<keyword evidence="1" id="KW-1133">Transmembrane helix</keyword>
<evidence type="ECO:0000256" key="1">
    <source>
        <dbReference type="SAM" id="Phobius"/>
    </source>
</evidence>